<sequence>SKGVYGKVMMPPNSPRVSDENIAKLVDFIIAQK</sequence>
<accession>A0A3B0YSP9</accession>
<evidence type="ECO:0000313" key="1">
    <source>
        <dbReference type="EMBL" id="VAW83915.1"/>
    </source>
</evidence>
<protein>
    <recommendedName>
        <fullName evidence="2">Cytochrome C</fullName>
    </recommendedName>
</protein>
<dbReference type="InterPro" id="IPR036909">
    <property type="entry name" value="Cyt_c-like_dom_sf"/>
</dbReference>
<evidence type="ECO:0008006" key="2">
    <source>
        <dbReference type="Google" id="ProtNLM"/>
    </source>
</evidence>
<dbReference type="GO" id="GO:0009055">
    <property type="term" value="F:electron transfer activity"/>
    <property type="evidence" value="ECO:0007669"/>
    <property type="project" value="InterPro"/>
</dbReference>
<gene>
    <name evidence="1" type="ORF">MNBD_GAMMA18-2134</name>
</gene>
<dbReference type="GO" id="GO:0020037">
    <property type="term" value="F:heme binding"/>
    <property type="evidence" value="ECO:0007669"/>
    <property type="project" value="InterPro"/>
</dbReference>
<organism evidence="1">
    <name type="scientific">hydrothermal vent metagenome</name>
    <dbReference type="NCBI Taxonomy" id="652676"/>
    <lineage>
        <taxon>unclassified sequences</taxon>
        <taxon>metagenomes</taxon>
        <taxon>ecological metagenomes</taxon>
    </lineage>
</organism>
<dbReference type="EMBL" id="UOFP01000014">
    <property type="protein sequence ID" value="VAW83915.1"/>
    <property type="molecule type" value="Genomic_DNA"/>
</dbReference>
<name>A0A3B0YSP9_9ZZZZ</name>
<reference evidence="1" key="1">
    <citation type="submission" date="2018-06" db="EMBL/GenBank/DDBJ databases">
        <authorList>
            <person name="Zhirakovskaya E."/>
        </authorList>
    </citation>
    <scope>NUCLEOTIDE SEQUENCE</scope>
</reference>
<feature type="non-terminal residue" evidence="1">
    <location>
        <position position="1"/>
    </location>
</feature>
<proteinExistence type="predicted"/>
<dbReference type="AlphaFoldDB" id="A0A3B0YSP9"/>
<dbReference type="Gene3D" id="1.10.760.10">
    <property type="entry name" value="Cytochrome c-like domain"/>
    <property type="match status" value="1"/>
</dbReference>